<dbReference type="Gene3D" id="1.10.10.10">
    <property type="entry name" value="Winged helix-like DNA-binding domain superfamily/Winged helix DNA-binding domain"/>
    <property type="match status" value="1"/>
</dbReference>
<accession>A0A078M7G8</accession>
<dbReference type="InterPro" id="IPR050950">
    <property type="entry name" value="HTH-type_LysR_regulators"/>
</dbReference>
<dbReference type="AlphaFoldDB" id="A0A078M7G8"/>
<evidence type="ECO:0000256" key="1">
    <source>
        <dbReference type="ARBA" id="ARBA00009437"/>
    </source>
</evidence>
<dbReference type="CDD" id="cd05466">
    <property type="entry name" value="PBP2_LTTR_substrate"/>
    <property type="match status" value="1"/>
</dbReference>
<dbReference type="HOGENOM" id="CLU_039613_6_2_9"/>
<dbReference type="PANTHER" id="PTHR30419">
    <property type="entry name" value="HTH-TYPE TRANSCRIPTIONAL REGULATOR YBHD"/>
    <property type="match status" value="1"/>
</dbReference>
<reference evidence="6 7" key="1">
    <citation type="submission" date="2014-07" db="EMBL/GenBank/DDBJ databases">
        <authorList>
            <person name="Urmite Genomes Urmite Genomes"/>
        </authorList>
    </citation>
    <scope>NUCLEOTIDE SEQUENCE [LARGE SCALE GENOMIC DNA]</scope>
    <source>
        <strain evidence="6 7">13MG44_air</strain>
    </source>
</reference>
<evidence type="ECO:0000313" key="7">
    <source>
        <dbReference type="Proteomes" id="UP000044136"/>
    </source>
</evidence>
<dbReference type="STRING" id="1461582.BN1048_01649"/>
<dbReference type="GO" id="GO:0005829">
    <property type="term" value="C:cytosol"/>
    <property type="evidence" value="ECO:0007669"/>
    <property type="project" value="TreeGrafter"/>
</dbReference>
<proteinExistence type="inferred from homology"/>
<dbReference type="Pfam" id="PF03466">
    <property type="entry name" value="LysR_substrate"/>
    <property type="match status" value="1"/>
</dbReference>
<dbReference type="InterPro" id="IPR000847">
    <property type="entry name" value="LysR_HTH_N"/>
</dbReference>
<dbReference type="Pfam" id="PF00126">
    <property type="entry name" value="HTH_1"/>
    <property type="match status" value="1"/>
</dbReference>
<dbReference type="InterPro" id="IPR005119">
    <property type="entry name" value="LysR_subst-bd"/>
</dbReference>
<dbReference type="SUPFAM" id="SSF46785">
    <property type="entry name" value="Winged helix' DNA-binding domain"/>
    <property type="match status" value="1"/>
</dbReference>
<keyword evidence="4" id="KW-0804">Transcription</keyword>
<evidence type="ECO:0000256" key="4">
    <source>
        <dbReference type="ARBA" id="ARBA00023163"/>
    </source>
</evidence>
<feature type="domain" description="HTH lysR-type" evidence="5">
    <location>
        <begin position="1"/>
        <end position="58"/>
    </location>
</feature>
<dbReference type="EMBL" id="CCSE01000001">
    <property type="protein sequence ID" value="CEA02239.1"/>
    <property type="molecule type" value="Genomic_DNA"/>
</dbReference>
<dbReference type="RefSeq" id="WP_035810175.1">
    <property type="nucleotide sequence ID" value="NZ_CCSE01000001.1"/>
</dbReference>
<dbReference type="InterPro" id="IPR036390">
    <property type="entry name" value="WH_DNA-bd_sf"/>
</dbReference>
<keyword evidence="3" id="KW-0238">DNA-binding</keyword>
<dbReference type="Proteomes" id="UP000044136">
    <property type="component" value="Unassembled WGS sequence"/>
</dbReference>
<dbReference type="InterPro" id="IPR036388">
    <property type="entry name" value="WH-like_DNA-bd_sf"/>
</dbReference>
<dbReference type="PANTHER" id="PTHR30419:SF8">
    <property type="entry name" value="NITROGEN ASSIMILATION TRANSCRIPTIONAL ACTIVATOR-RELATED"/>
    <property type="match status" value="1"/>
</dbReference>
<evidence type="ECO:0000313" key="6">
    <source>
        <dbReference type="EMBL" id="CEA02239.1"/>
    </source>
</evidence>
<dbReference type="GO" id="GO:0003677">
    <property type="term" value="F:DNA binding"/>
    <property type="evidence" value="ECO:0007669"/>
    <property type="project" value="UniProtKB-KW"/>
</dbReference>
<protein>
    <submittedName>
        <fullName evidence="6">Hydrogen peroxide-inducible genes activator</fullName>
    </submittedName>
</protein>
<dbReference type="SUPFAM" id="SSF53850">
    <property type="entry name" value="Periplasmic binding protein-like II"/>
    <property type="match status" value="1"/>
</dbReference>
<organism evidence="6 7">
    <name type="scientific">Jeotgalicoccus saudimassiliensis</name>
    <dbReference type="NCBI Taxonomy" id="1461582"/>
    <lineage>
        <taxon>Bacteria</taxon>
        <taxon>Bacillati</taxon>
        <taxon>Bacillota</taxon>
        <taxon>Bacilli</taxon>
        <taxon>Bacillales</taxon>
        <taxon>Staphylococcaceae</taxon>
        <taxon>Jeotgalicoccus</taxon>
    </lineage>
</organism>
<evidence type="ECO:0000259" key="5">
    <source>
        <dbReference type="PROSITE" id="PS50931"/>
    </source>
</evidence>
<evidence type="ECO:0000256" key="3">
    <source>
        <dbReference type="ARBA" id="ARBA00023125"/>
    </source>
</evidence>
<comment type="similarity">
    <text evidence="1">Belongs to the LysR transcriptional regulatory family.</text>
</comment>
<dbReference type="FunFam" id="1.10.10.10:FF:000001">
    <property type="entry name" value="LysR family transcriptional regulator"/>
    <property type="match status" value="1"/>
</dbReference>
<evidence type="ECO:0000256" key="2">
    <source>
        <dbReference type="ARBA" id="ARBA00023015"/>
    </source>
</evidence>
<name>A0A078M7G8_9STAP</name>
<gene>
    <name evidence="6" type="primary">oxyR</name>
    <name evidence="6" type="ORF">BN1048_01649</name>
</gene>
<dbReference type="PRINTS" id="PR00039">
    <property type="entry name" value="HTHLYSR"/>
</dbReference>
<sequence length="302" mass="34555">MQINQLIHFATIVDKQSFTIAANELHIAQPSLSASIKRLENEIGFTLIDRSSRTFKLTAEGRSFYDEANKFVMHHRQVTEAAEHLKTKGINHISISLIESVKSWFPDIVKAYRETNNETRIKINHALSIAEIEKSFNDYDVNLAITNQFIENDKIISIPLYDESLIVAFKKDNPFSGQKDVTLHDISDMPLIISHDGYQTRTEIVRAFNRIGLQANISFEIERFELTSEFIRQGLGIAILPEKYALTLNPDDVDIKGISDLPFYRIVYISIDKTRFLSPLTESFINLVLDYFGKGKVGDYFN</sequence>
<dbReference type="eggNOG" id="COG0583">
    <property type="taxonomic scope" value="Bacteria"/>
</dbReference>
<dbReference type="PROSITE" id="PS50931">
    <property type="entry name" value="HTH_LYSR"/>
    <property type="match status" value="1"/>
</dbReference>
<dbReference type="GO" id="GO:0003700">
    <property type="term" value="F:DNA-binding transcription factor activity"/>
    <property type="evidence" value="ECO:0007669"/>
    <property type="project" value="InterPro"/>
</dbReference>
<keyword evidence="2" id="KW-0805">Transcription regulation</keyword>
<keyword evidence="7" id="KW-1185">Reference proteome</keyword>
<dbReference type="Gene3D" id="3.40.190.290">
    <property type="match status" value="1"/>
</dbReference>